<evidence type="ECO:0000313" key="1">
    <source>
        <dbReference type="EMBL" id="MBB3811389.1"/>
    </source>
</evidence>
<proteinExistence type="predicted"/>
<keyword evidence="2" id="KW-1185">Reference proteome</keyword>
<protein>
    <submittedName>
        <fullName evidence="1">Uncharacterized protein (DUF1778 family)</fullName>
    </submittedName>
</protein>
<evidence type="ECO:0000313" key="2">
    <source>
        <dbReference type="Proteomes" id="UP000537592"/>
    </source>
</evidence>
<organism evidence="1 2">
    <name type="scientific">Pseudochelatococcus contaminans</name>
    <dbReference type="NCBI Taxonomy" id="1538103"/>
    <lineage>
        <taxon>Bacteria</taxon>
        <taxon>Pseudomonadati</taxon>
        <taxon>Pseudomonadota</taxon>
        <taxon>Alphaproteobacteria</taxon>
        <taxon>Hyphomicrobiales</taxon>
        <taxon>Chelatococcaceae</taxon>
        <taxon>Pseudochelatococcus</taxon>
    </lineage>
</organism>
<comment type="caution">
    <text evidence="1">The sequence shown here is derived from an EMBL/GenBank/DDBJ whole genome shotgun (WGS) entry which is preliminary data.</text>
</comment>
<gene>
    <name evidence="1" type="ORF">FHS81_003503</name>
</gene>
<accession>A0A7W5Z842</accession>
<dbReference type="EMBL" id="JACICC010000017">
    <property type="protein sequence ID" value="MBB3811389.1"/>
    <property type="molecule type" value="Genomic_DNA"/>
</dbReference>
<dbReference type="Proteomes" id="UP000537592">
    <property type="component" value="Unassembled WGS sequence"/>
</dbReference>
<sequence length="139" mass="14997">MASIAKRKEYPISMRLHEADVAMIDRAAVRAAEDELMENLLSPEGVAKFMEVLAAPAAPVPEMVELSKRPAPWEAGFEPKRRAVVLSASEMATPTKPISTLANLPSVMHSSLVNRWARTTVKSGVEALKIDATPGAICC</sequence>
<reference evidence="1 2" key="1">
    <citation type="submission" date="2020-08" db="EMBL/GenBank/DDBJ databases">
        <title>Genomic Encyclopedia of Type Strains, Phase IV (KMG-IV): sequencing the most valuable type-strain genomes for metagenomic binning, comparative biology and taxonomic classification.</title>
        <authorList>
            <person name="Goeker M."/>
        </authorList>
    </citation>
    <scope>NUCLEOTIDE SEQUENCE [LARGE SCALE GENOMIC DNA]</scope>
    <source>
        <strain evidence="1 2">DSM 28760</strain>
    </source>
</reference>
<dbReference type="AlphaFoldDB" id="A0A7W5Z842"/>
<name>A0A7W5Z842_9HYPH</name>